<dbReference type="Gene3D" id="2.60.40.10">
    <property type="entry name" value="Immunoglobulins"/>
    <property type="match status" value="1"/>
</dbReference>
<dbReference type="EnsemblPlants" id="Kaladp0459s0001.1.v1.1">
    <property type="protein sequence ID" value="Kaladp0459s0001.1.v1.1"/>
    <property type="gene ID" value="Kaladp0459s0001.v1.1"/>
</dbReference>
<dbReference type="Proteomes" id="UP000594263">
    <property type="component" value="Unplaced"/>
</dbReference>
<dbReference type="Gramene" id="Kaladp0459s0001.1.v1.1">
    <property type="protein sequence ID" value="Kaladp0459s0001.1.v1.1"/>
    <property type="gene ID" value="Kaladp0459s0001.v1.1"/>
</dbReference>
<evidence type="ECO:0000313" key="6">
    <source>
        <dbReference type="EnsemblPlants" id="Kaladp0459s0001.1.v1.1"/>
    </source>
</evidence>
<dbReference type="GO" id="GO:0030246">
    <property type="term" value="F:carbohydrate binding"/>
    <property type="evidence" value="ECO:0007669"/>
    <property type="project" value="InterPro"/>
</dbReference>
<dbReference type="AlphaFoldDB" id="A0A7N0VC89"/>
<dbReference type="PANTHER" id="PTHR46323:SF2">
    <property type="entry name" value="BETA-GALACTOSIDASE"/>
    <property type="match status" value="1"/>
</dbReference>
<protein>
    <recommendedName>
        <fullName evidence="2">beta-galactosidase</fullName>
        <ecNumber evidence="2">3.2.1.23</ecNumber>
    </recommendedName>
</protein>
<accession>A0A7N0VC89</accession>
<dbReference type="SUPFAM" id="SSF74650">
    <property type="entry name" value="Galactose mutarotase-like"/>
    <property type="match status" value="1"/>
</dbReference>
<dbReference type="InterPro" id="IPR014718">
    <property type="entry name" value="GH-type_carb-bd"/>
</dbReference>
<feature type="domain" description="Beta galactosidase small chain/" evidence="5">
    <location>
        <begin position="140"/>
        <end position="417"/>
    </location>
</feature>
<dbReference type="SUPFAM" id="SSF49303">
    <property type="entry name" value="beta-Galactosidase/glucuronidase domain"/>
    <property type="match status" value="1"/>
</dbReference>
<dbReference type="InterPro" id="IPR050347">
    <property type="entry name" value="Bact_Beta-galactosidase"/>
</dbReference>
<dbReference type="GO" id="GO:0009341">
    <property type="term" value="C:beta-galactosidase complex"/>
    <property type="evidence" value="ECO:0007669"/>
    <property type="project" value="InterPro"/>
</dbReference>
<dbReference type="GO" id="GO:0004565">
    <property type="term" value="F:beta-galactosidase activity"/>
    <property type="evidence" value="ECO:0007669"/>
    <property type="project" value="UniProtKB-EC"/>
</dbReference>
<keyword evidence="3" id="KW-0378">Hydrolase</keyword>
<comment type="catalytic activity">
    <reaction evidence="1">
        <text>Hydrolysis of terminal non-reducing beta-D-galactose residues in beta-D-galactosides.</text>
        <dbReference type="EC" id="3.2.1.23"/>
    </reaction>
</comment>
<dbReference type="SMART" id="SM01038">
    <property type="entry name" value="Bgal_small_N"/>
    <property type="match status" value="1"/>
</dbReference>
<keyword evidence="7" id="KW-1185">Reference proteome</keyword>
<evidence type="ECO:0000256" key="3">
    <source>
        <dbReference type="ARBA" id="ARBA00022801"/>
    </source>
</evidence>
<evidence type="ECO:0000313" key="7">
    <source>
        <dbReference type="Proteomes" id="UP000594263"/>
    </source>
</evidence>
<dbReference type="Pfam" id="PF16353">
    <property type="entry name" value="LacZ_4"/>
    <property type="match status" value="1"/>
</dbReference>
<dbReference type="FunFam" id="2.70.98.10:FF:000017">
    <property type="entry name" value="Glycoside hydrolase family 2 protein"/>
    <property type="match status" value="1"/>
</dbReference>
<dbReference type="InterPro" id="IPR013783">
    <property type="entry name" value="Ig-like_fold"/>
</dbReference>
<dbReference type="EC" id="3.2.1.23" evidence="2"/>
<sequence length="435" mass="48600">MHEVKYVYQPIKVSLSGSTLKILNTHFFQTTQSLEFGWSIHGDGYELGSGVLTVPPIDPQSSYEINWESGPWHSLLSANSAAEYFLTINGRLLHPTRWVESGHVISSTQVQLPAKKMAYTHVIEREDATFLGEIFEDTIRVSQKDLWDLTLNTLTGAFESWQVAGVPVMIKGIVPCFWRAPTDNDKGGGENSYLSRWKAAHLDKLTFVTESCSIDSVADNLVKIKVVYLGVSNALIKVDMTYTIYGSGDVIVDCDVTPNSELPPLPRVGVEFHLDKSIDVVNWYGRGPFECYPDRKEAAQVGIYQRSVRDMHVPYIVPGECSGRADVRWVTFQNKDGIGLYASVYGTSPFMQMNASFYSVQELDRATHNEDLVEGDTVEVHLDHKHMGIGGDDSWSPSVHEEYLIKPTPYSFSIRLCPITAASPASDIYKSQLRS</sequence>
<dbReference type="InterPro" id="IPR011013">
    <property type="entry name" value="Gal_mutarotase_sf_dom"/>
</dbReference>
<evidence type="ECO:0000256" key="4">
    <source>
        <dbReference type="ARBA" id="ARBA00023295"/>
    </source>
</evidence>
<evidence type="ECO:0000256" key="1">
    <source>
        <dbReference type="ARBA" id="ARBA00001412"/>
    </source>
</evidence>
<dbReference type="Gene3D" id="2.70.98.10">
    <property type="match status" value="1"/>
</dbReference>
<dbReference type="GO" id="GO:0005990">
    <property type="term" value="P:lactose catabolic process"/>
    <property type="evidence" value="ECO:0007669"/>
    <property type="project" value="TreeGrafter"/>
</dbReference>
<name>A0A7N0VC89_KALFE</name>
<organism evidence="6 7">
    <name type="scientific">Kalanchoe fedtschenkoi</name>
    <name type="common">Lavender scallops</name>
    <name type="synonym">South American air plant</name>
    <dbReference type="NCBI Taxonomy" id="63787"/>
    <lineage>
        <taxon>Eukaryota</taxon>
        <taxon>Viridiplantae</taxon>
        <taxon>Streptophyta</taxon>
        <taxon>Embryophyta</taxon>
        <taxon>Tracheophyta</taxon>
        <taxon>Spermatophyta</taxon>
        <taxon>Magnoliopsida</taxon>
        <taxon>eudicotyledons</taxon>
        <taxon>Gunneridae</taxon>
        <taxon>Pentapetalae</taxon>
        <taxon>Saxifragales</taxon>
        <taxon>Crassulaceae</taxon>
        <taxon>Kalanchoe</taxon>
    </lineage>
</organism>
<dbReference type="InterPro" id="IPR032312">
    <property type="entry name" value="LacZ_4"/>
</dbReference>
<evidence type="ECO:0000259" key="5">
    <source>
        <dbReference type="SMART" id="SM01038"/>
    </source>
</evidence>
<evidence type="ECO:0000256" key="2">
    <source>
        <dbReference type="ARBA" id="ARBA00012756"/>
    </source>
</evidence>
<dbReference type="Pfam" id="PF02929">
    <property type="entry name" value="Bgal_small_N"/>
    <property type="match status" value="1"/>
</dbReference>
<dbReference type="InterPro" id="IPR004199">
    <property type="entry name" value="B-gal_small/dom_5"/>
</dbReference>
<reference evidence="6" key="1">
    <citation type="submission" date="2021-01" db="UniProtKB">
        <authorList>
            <consortium name="EnsemblPlants"/>
        </authorList>
    </citation>
    <scope>IDENTIFICATION</scope>
</reference>
<dbReference type="PANTHER" id="PTHR46323">
    <property type="entry name" value="BETA-GALACTOSIDASE"/>
    <property type="match status" value="1"/>
</dbReference>
<dbReference type="InterPro" id="IPR036156">
    <property type="entry name" value="Beta-gal/glucu_dom_sf"/>
</dbReference>
<proteinExistence type="predicted"/>
<keyword evidence="4" id="KW-0326">Glycosidase</keyword>